<sequence length="394" mass="42122">MTSSTPRGRIREIIPDIIIGRYPTGPLNSLTDVPGVLVHTESLCRTSPTIVNTGVTTILPRREWFHDGCHAAFFKFNGSGEMTGSHWIEETGILNSPVILTNSFAVGPCYSGIYEYAVDKYKNQDGLVDWFLLPVVGETYDGYMSDIGAMAIKSDMVVRGIEEASADRVPEGNTGGGTGMCCQGYKGGTGSASRVVEGVIKKDGGEEKVVYTVAALVQANYGAKRDLTIGNVPIGRLLMEEEAAQASKKPEAPVEERQKDGSIIIVIATDAPLLPIQLKRLATRATVGLARVGGWGANSSGDIFFAFSTAAHIPKDASVTRFTPTVVGSIDIIDTEGINGLFEAVADSVEEAIYNVLTSAESMEGPGGMRMEGLPTDVLQRLMKNYYVPVPFTA</sequence>
<keyword evidence="3" id="KW-1185">Reference proteome</keyword>
<dbReference type="PANTHER" id="PTHR36512:SF3">
    <property type="entry name" value="BLR5678 PROTEIN"/>
    <property type="match status" value="1"/>
</dbReference>
<evidence type="ECO:0000313" key="3">
    <source>
        <dbReference type="Proteomes" id="UP001164286"/>
    </source>
</evidence>
<protein>
    <submittedName>
        <fullName evidence="2">Peptidase family T4</fullName>
    </submittedName>
</protein>
<dbReference type="PANTHER" id="PTHR36512">
    <property type="entry name" value="D-AMINOPEPTIDASE"/>
    <property type="match status" value="1"/>
</dbReference>
<dbReference type="AlphaFoldDB" id="A0AA38LWW1"/>
<dbReference type="GeneID" id="77725216"/>
<dbReference type="EMBL" id="JAKWFO010000001">
    <property type="protein sequence ID" value="KAI9639162.1"/>
    <property type="molecule type" value="Genomic_DNA"/>
</dbReference>
<name>A0AA38LWW1_9TREE</name>
<reference evidence="2" key="1">
    <citation type="journal article" date="2022" name="G3 (Bethesda)">
        <title>High quality genome of the basidiomycete yeast Dioszegia hungarica PDD-24b-2 isolated from cloud water.</title>
        <authorList>
            <person name="Jarrige D."/>
            <person name="Haridas S."/>
            <person name="Bleykasten-Grosshans C."/>
            <person name="Joly M."/>
            <person name="Nadalig T."/>
            <person name="Sancelme M."/>
            <person name="Vuilleumier S."/>
            <person name="Grigoriev I.V."/>
            <person name="Amato P."/>
            <person name="Bringel F."/>
        </authorList>
    </citation>
    <scope>NUCLEOTIDE SEQUENCE</scope>
    <source>
        <strain evidence="2">PDD-24b-2</strain>
    </source>
</reference>
<proteinExistence type="inferred from homology"/>
<gene>
    <name evidence="2" type="ORF">MKK02DRAFT_18857</name>
</gene>
<dbReference type="Proteomes" id="UP001164286">
    <property type="component" value="Unassembled WGS sequence"/>
</dbReference>
<dbReference type="Pfam" id="PF03576">
    <property type="entry name" value="Peptidase_S58"/>
    <property type="match status" value="1"/>
</dbReference>
<dbReference type="Gene3D" id="3.60.70.12">
    <property type="entry name" value="L-amino peptidase D-ALA esterase/amidase"/>
    <property type="match status" value="1"/>
</dbReference>
<organism evidence="2 3">
    <name type="scientific">Dioszegia hungarica</name>
    <dbReference type="NCBI Taxonomy" id="4972"/>
    <lineage>
        <taxon>Eukaryota</taxon>
        <taxon>Fungi</taxon>
        <taxon>Dikarya</taxon>
        <taxon>Basidiomycota</taxon>
        <taxon>Agaricomycotina</taxon>
        <taxon>Tremellomycetes</taxon>
        <taxon>Tremellales</taxon>
        <taxon>Bulleribasidiaceae</taxon>
        <taxon>Dioszegia</taxon>
    </lineage>
</organism>
<dbReference type="SUPFAM" id="SSF56266">
    <property type="entry name" value="DmpA/ArgJ-like"/>
    <property type="match status" value="1"/>
</dbReference>
<evidence type="ECO:0000256" key="1">
    <source>
        <dbReference type="ARBA" id="ARBA00007068"/>
    </source>
</evidence>
<comment type="similarity">
    <text evidence="1">Belongs to the peptidase S58 family.</text>
</comment>
<dbReference type="InterPro" id="IPR005321">
    <property type="entry name" value="Peptidase_S58_DmpA"/>
</dbReference>
<accession>A0AA38LWW1</accession>
<dbReference type="RefSeq" id="XP_052948939.1">
    <property type="nucleotide sequence ID" value="XM_053086015.1"/>
</dbReference>
<comment type="caution">
    <text evidence="2">The sequence shown here is derived from an EMBL/GenBank/DDBJ whole genome shotgun (WGS) entry which is preliminary data.</text>
</comment>
<dbReference type="InterPro" id="IPR016117">
    <property type="entry name" value="ArgJ-like_dom_sf"/>
</dbReference>
<dbReference type="FunFam" id="3.60.70.12:FF:000004">
    <property type="entry name" value="Beta-peptidyl aminopeptidase BapA"/>
    <property type="match status" value="1"/>
</dbReference>
<dbReference type="GO" id="GO:0004177">
    <property type="term" value="F:aminopeptidase activity"/>
    <property type="evidence" value="ECO:0007669"/>
    <property type="project" value="TreeGrafter"/>
</dbReference>
<evidence type="ECO:0000313" key="2">
    <source>
        <dbReference type="EMBL" id="KAI9639162.1"/>
    </source>
</evidence>